<dbReference type="EMBL" id="LSDA01000140">
    <property type="protein sequence ID" value="KXB53494.1"/>
    <property type="molecule type" value="Genomic_DNA"/>
</dbReference>
<feature type="binding site" evidence="4">
    <location>
        <position position="58"/>
    </location>
    <ligand>
        <name>substrate</name>
    </ligand>
</feature>
<feature type="binding site" evidence="4">
    <location>
        <begin position="141"/>
        <end position="149"/>
    </location>
    <ligand>
        <name>ATP</name>
        <dbReference type="ChEBI" id="CHEBI:30616"/>
    </ligand>
</feature>
<sequence length="190" mass="21716">MTKKMTKKDARELLLKKRNSLTKEEVQVASESIIKDIDAILKELKNTVALGFMPLGNEIDLRPLFEKILSGYYKENYNIDIALGLPRVCGKDMKFFRVYSLDNLERSKFGILEPSLSCEEIIPKGAKVLVPLIGLNKRGKRLGFGAGYYDRYFGLHSENTLIGPVYDFQTDIDFEANEYDIVMDHILKAR</sequence>
<dbReference type="NCBIfam" id="TIGR02727">
    <property type="entry name" value="MTHFS_bact"/>
    <property type="match status" value="1"/>
</dbReference>
<dbReference type="PATRIC" id="fig|467210.3.peg.2541"/>
<dbReference type="PANTHER" id="PTHR23407">
    <property type="entry name" value="ATPASE INHIBITOR/5-FORMYLTETRAHYDROFOLATE CYCLO-LIGASE"/>
    <property type="match status" value="1"/>
</dbReference>
<reference evidence="7" key="1">
    <citation type="submission" date="2016-01" db="EMBL/GenBank/DDBJ databases">
        <authorList>
            <person name="Mitreva M."/>
            <person name="Pepin K.H."/>
            <person name="Mihindukulasuriya K.A."/>
            <person name="Fulton R."/>
            <person name="Fronick C."/>
            <person name="O'Laughlin M."/>
            <person name="Miner T."/>
            <person name="Herter B."/>
            <person name="Rosa B.A."/>
            <person name="Cordes M."/>
            <person name="Tomlinson C."/>
            <person name="Wollam A."/>
            <person name="Palsikar V.B."/>
            <person name="Mardis E.R."/>
            <person name="Wilson R.K."/>
        </authorList>
    </citation>
    <scope>NUCLEOTIDE SEQUENCE [LARGE SCALE GENOMIC DNA]</scope>
    <source>
        <strain evidence="7">DNF00896</strain>
    </source>
</reference>
<dbReference type="SUPFAM" id="SSF100950">
    <property type="entry name" value="NagB/RpiA/CoA transferase-like"/>
    <property type="match status" value="1"/>
</dbReference>
<evidence type="ECO:0000256" key="3">
    <source>
        <dbReference type="ARBA" id="ARBA00022840"/>
    </source>
</evidence>
<dbReference type="Gene3D" id="3.40.50.10420">
    <property type="entry name" value="NagB/RpiA/CoA transferase-like"/>
    <property type="match status" value="1"/>
</dbReference>
<comment type="cofactor">
    <cofactor evidence="5">
        <name>Mg(2+)</name>
        <dbReference type="ChEBI" id="CHEBI:18420"/>
    </cofactor>
</comment>
<feature type="binding site" evidence="4">
    <location>
        <position position="53"/>
    </location>
    <ligand>
        <name>substrate</name>
    </ligand>
</feature>
<dbReference type="InterPro" id="IPR037171">
    <property type="entry name" value="NagB/RpiA_transferase-like"/>
</dbReference>
<comment type="caution">
    <text evidence="6">The sequence shown here is derived from an EMBL/GenBank/DDBJ whole genome shotgun (WGS) entry which is preliminary data.</text>
</comment>
<dbReference type="EC" id="6.3.3.2" evidence="5"/>
<keyword evidence="2 4" id="KW-0547">Nucleotide-binding</keyword>
<dbReference type="Proteomes" id="UP000070394">
    <property type="component" value="Unassembled WGS sequence"/>
</dbReference>
<dbReference type="AlphaFoldDB" id="A0A133ZDJ6"/>
<dbReference type="GO" id="GO:0035999">
    <property type="term" value="P:tetrahydrofolate interconversion"/>
    <property type="evidence" value="ECO:0007669"/>
    <property type="project" value="TreeGrafter"/>
</dbReference>
<evidence type="ECO:0000313" key="6">
    <source>
        <dbReference type="EMBL" id="KXB53494.1"/>
    </source>
</evidence>
<organism evidence="6 7">
    <name type="scientific">Lachnoanaerobaculum saburreum</name>
    <dbReference type="NCBI Taxonomy" id="467210"/>
    <lineage>
        <taxon>Bacteria</taxon>
        <taxon>Bacillati</taxon>
        <taxon>Bacillota</taxon>
        <taxon>Clostridia</taxon>
        <taxon>Lachnospirales</taxon>
        <taxon>Lachnospiraceae</taxon>
        <taxon>Lachnoanaerobaculum</taxon>
    </lineage>
</organism>
<keyword evidence="3 4" id="KW-0067">ATP-binding</keyword>
<dbReference type="GO" id="GO:0005524">
    <property type="term" value="F:ATP binding"/>
    <property type="evidence" value="ECO:0007669"/>
    <property type="project" value="UniProtKB-KW"/>
</dbReference>
<keyword evidence="5" id="KW-0460">Magnesium</keyword>
<keyword evidence="6" id="KW-0436">Ligase</keyword>
<proteinExistence type="inferred from homology"/>
<dbReference type="STRING" id="467210.HMPREF1866_02566"/>
<evidence type="ECO:0000313" key="7">
    <source>
        <dbReference type="Proteomes" id="UP000070394"/>
    </source>
</evidence>
<dbReference type="InterPro" id="IPR024185">
    <property type="entry name" value="FTHF_cligase-like_sf"/>
</dbReference>
<dbReference type="Pfam" id="PF01812">
    <property type="entry name" value="5-FTHF_cyc-lig"/>
    <property type="match status" value="1"/>
</dbReference>
<accession>A0A133ZDJ6</accession>
<keyword evidence="7" id="KW-1185">Reference proteome</keyword>
<dbReference type="PANTHER" id="PTHR23407:SF1">
    <property type="entry name" value="5-FORMYLTETRAHYDROFOLATE CYCLO-LIGASE"/>
    <property type="match status" value="1"/>
</dbReference>
<dbReference type="InterPro" id="IPR002698">
    <property type="entry name" value="FTHF_cligase"/>
</dbReference>
<name>A0A133ZDJ6_9FIRM</name>
<dbReference type="PIRSF" id="PIRSF006806">
    <property type="entry name" value="FTHF_cligase"/>
    <property type="match status" value="1"/>
</dbReference>
<feature type="binding site" evidence="4">
    <location>
        <begin position="7"/>
        <end position="11"/>
    </location>
    <ligand>
        <name>ATP</name>
        <dbReference type="ChEBI" id="CHEBI:30616"/>
    </ligand>
</feature>
<evidence type="ECO:0000256" key="4">
    <source>
        <dbReference type="PIRSR" id="PIRSR006806-1"/>
    </source>
</evidence>
<dbReference type="GO" id="GO:0030272">
    <property type="term" value="F:5-formyltetrahydrofolate cyclo-ligase activity"/>
    <property type="evidence" value="ECO:0007669"/>
    <property type="project" value="UniProtKB-EC"/>
</dbReference>
<protein>
    <recommendedName>
        <fullName evidence="5">5-formyltetrahydrofolate cyclo-ligase</fullName>
        <ecNumber evidence="5">6.3.3.2</ecNumber>
    </recommendedName>
</protein>
<evidence type="ECO:0000256" key="5">
    <source>
        <dbReference type="RuleBase" id="RU361279"/>
    </source>
</evidence>
<evidence type="ECO:0000256" key="2">
    <source>
        <dbReference type="ARBA" id="ARBA00022741"/>
    </source>
</evidence>
<comment type="catalytic activity">
    <reaction evidence="5">
        <text>(6S)-5-formyl-5,6,7,8-tetrahydrofolate + ATP = (6R)-5,10-methenyltetrahydrofolate + ADP + phosphate</text>
        <dbReference type="Rhea" id="RHEA:10488"/>
        <dbReference type="ChEBI" id="CHEBI:30616"/>
        <dbReference type="ChEBI" id="CHEBI:43474"/>
        <dbReference type="ChEBI" id="CHEBI:57455"/>
        <dbReference type="ChEBI" id="CHEBI:57457"/>
        <dbReference type="ChEBI" id="CHEBI:456216"/>
        <dbReference type="EC" id="6.3.3.2"/>
    </reaction>
</comment>
<comment type="similarity">
    <text evidence="1 5">Belongs to the 5-formyltetrahydrofolate cyclo-ligase family.</text>
</comment>
<gene>
    <name evidence="6" type="ORF">HMPREF1866_02566</name>
</gene>
<dbReference type="GO" id="GO:0009396">
    <property type="term" value="P:folic acid-containing compound biosynthetic process"/>
    <property type="evidence" value="ECO:0007669"/>
    <property type="project" value="TreeGrafter"/>
</dbReference>
<evidence type="ECO:0000256" key="1">
    <source>
        <dbReference type="ARBA" id="ARBA00010638"/>
    </source>
</evidence>
<dbReference type="GO" id="GO:0046872">
    <property type="term" value="F:metal ion binding"/>
    <property type="evidence" value="ECO:0007669"/>
    <property type="project" value="UniProtKB-KW"/>
</dbReference>
<keyword evidence="5" id="KW-0479">Metal-binding</keyword>